<dbReference type="InterPro" id="IPR010493">
    <property type="entry name" value="Ser_AcTrfase_N"/>
</dbReference>
<comment type="caution">
    <text evidence="7">The sequence shown here is derived from an EMBL/GenBank/DDBJ whole genome shotgun (WGS) entry which is preliminary data.</text>
</comment>
<gene>
    <name evidence="7" type="primary">cysE_1</name>
    <name evidence="7" type="ORF">NCCP691_22510</name>
</gene>
<dbReference type="InterPro" id="IPR042122">
    <property type="entry name" value="Ser_AcTrfase_N_sf"/>
</dbReference>
<evidence type="ECO:0000313" key="7">
    <source>
        <dbReference type="EMBL" id="GIZ52237.1"/>
    </source>
</evidence>
<evidence type="ECO:0000256" key="2">
    <source>
        <dbReference type="ARBA" id="ARBA00022605"/>
    </source>
</evidence>
<dbReference type="PROSITE" id="PS00101">
    <property type="entry name" value="HEXAPEP_TRANSFERASES"/>
    <property type="match status" value="1"/>
</dbReference>
<dbReference type="SUPFAM" id="SSF51161">
    <property type="entry name" value="Trimeric LpxA-like enzymes"/>
    <property type="match status" value="1"/>
</dbReference>
<accession>A0ABQ4Q5G4</accession>
<reference evidence="7 8" key="1">
    <citation type="journal article" date="2022" name="Int. J. Syst. Evol. Microbiol.">
        <title>Noviherbaspirillum aridicola sp. nov., isolated from an arid soil in Pakistan.</title>
        <authorList>
            <person name="Khan I.U."/>
            <person name="Saqib M."/>
            <person name="Amin A."/>
            <person name="Hussain F."/>
            <person name="Li L."/>
            <person name="Liu Y.H."/>
            <person name="Fang B.Z."/>
            <person name="Ahmed I."/>
            <person name="Li W.J."/>
        </authorList>
    </citation>
    <scope>NUCLEOTIDE SEQUENCE [LARGE SCALE GENOMIC DNA]</scope>
    <source>
        <strain evidence="7 8">NCCP-691</strain>
    </source>
</reference>
<dbReference type="Pfam" id="PF06426">
    <property type="entry name" value="SATase_N"/>
    <property type="match status" value="1"/>
</dbReference>
<dbReference type="NCBIfam" id="NF041874">
    <property type="entry name" value="EPS_EpsC"/>
    <property type="match status" value="1"/>
</dbReference>
<protein>
    <recommendedName>
        <fullName evidence="1">Serine acetyltransferase</fullName>
    </recommendedName>
</protein>
<evidence type="ECO:0000256" key="3">
    <source>
        <dbReference type="ARBA" id="ARBA00022679"/>
    </source>
</evidence>
<dbReference type="InterPro" id="IPR045304">
    <property type="entry name" value="LbH_SAT"/>
</dbReference>
<dbReference type="CDD" id="cd03354">
    <property type="entry name" value="LbH_SAT"/>
    <property type="match status" value="1"/>
</dbReference>
<dbReference type="PANTHER" id="PTHR42811">
    <property type="entry name" value="SERINE ACETYLTRANSFERASE"/>
    <property type="match status" value="1"/>
</dbReference>
<keyword evidence="5" id="KW-0012">Acyltransferase</keyword>
<organism evidence="7 8">
    <name type="scientific">Noviherbaspirillum aridicola</name>
    <dbReference type="NCBI Taxonomy" id="2849687"/>
    <lineage>
        <taxon>Bacteria</taxon>
        <taxon>Pseudomonadati</taxon>
        <taxon>Pseudomonadota</taxon>
        <taxon>Betaproteobacteria</taxon>
        <taxon>Burkholderiales</taxon>
        <taxon>Oxalobacteraceae</taxon>
        <taxon>Noviherbaspirillum</taxon>
    </lineage>
</organism>
<evidence type="ECO:0000256" key="4">
    <source>
        <dbReference type="ARBA" id="ARBA00022737"/>
    </source>
</evidence>
<dbReference type="InterPro" id="IPR011004">
    <property type="entry name" value="Trimer_LpxA-like_sf"/>
</dbReference>
<name>A0ABQ4Q5G4_9BURK</name>
<evidence type="ECO:0000259" key="6">
    <source>
        <dbReference type="SMART" id="SM00971"/>
    </source>
</evidence>
<keyword evidence="3" id="KW-0808">Transferase</keyword>
<dbReference type="SMART" id="SM00971">
    <property type="entry name" value="SATase_N"/>
    <property type="match status" value="1"/>
</dbReference>
<keyword evidence="4" id="KW-0677">Repeat</keyword>
<dbReference type="Gene3D" id="2.160.10.10">
    <property type="entry name" value="Hexapeptide repeat proteins"/>
    <property type="match status" value="1"/>
</dbReference>
<dbReference type="InterPro" id="IPR018357">
    <property type="entry name" value="Hexapep_transf_CS"/>
</dbReference>
<evidence type="ECO:0000256" key="1">
    <source>
        <dbReference type="ARBA" id="ARBA00018522"/>
    </source>
</evidence>
<evidence type="ECO:0000313" key="8">
    <source>
        <dbReference type="Proteomes" id="UP000887222"/>
    </source>
</evidence>
<keyword evidence="8" id="KW-1185">Reference proteome</keyword>
<evidence type="ECO:0000256" key="5">
    <source>
        <dbReference type="ARBA" id="ARBA00023315"/>
    </source>
</evidence>
<dbReference type="Proteomes" id="UP000887222">
    <property type="component" value="Unassembled WGS sequence"/>
</dbReference>
<dbReference type="InterPro" id="IPR053376">
    <property type="entry name" value="Serine_acetyltransferase"/>
</dbReference>
<feature type="domain" description="Serine acetyltransferase N-terminal" evidence="6">
    <location>
        <begin position="20"/>
        <end position="124"/>
    </location>
</feature>
<keyword evidence="2" id="KW-0028">Amino-acid biosynthesis</keyword>
<dbReference type="InterPro" id="IPR005881">
    <property type="entry name" value="Ser_O-AcTrfase"/>
</dbReference>
<sequence length="272" mass="28903">MSHAVLVAPPANDRSDEVLLWSMIREAAQRSAEAEPLLRPRLHALVLERASLPAALAAVLARRLACRDLDEEALRATMDAVLADHPEAVTRFCADLLAVQERDPACAGYLHVLLNLKGFQALQTYRIAHAMWNAGRRDAAFALSNQASVVFGVDIHPAARIGAGVMIDHGTGVVIGETTVIEDNVSLLQNVTLGGTGKEHGDRHPKIRTGVMIGAGATILGNIEVGAMSKVAAGSVVLRPVPPHCTVAGVPARVVRHQQADSCPSQEMDQTL</sequence>
<proteinExistence type="predicted"/>
<dbReference type="Gene3D" id="1.10.3130.10">
    <property type="entry name" value="serine acetyltransferase, domain 1"/>
    <property type="match status" value="1"/>
</dbReference>
<dbReference type="NCBIfam" id="TIGR01172">
    <property type="entry name" value="cysE"/>
    <property type="match status" value="1"/>
</dbReference>
<dbReference type="EMBL" id="BPMK01000009">
    <property type="protein sequence ID" value="GIZ52237.1"/>
    <property type="molecule type" value="Genomic_DNA"/>
</dbReference>